<protein>
    <submittedName>
        <fullName evidence="4">16S rRNA (Guanine(527)-N(7))-methyltransferase</fullName>
        <ecNumber evidence="4">2.1.1.170</ecNumber>
    </submittedName>
</protein>
<dbReference type="PANTHER" id="PTHR31760:SF0">
    <property type="entry name" value="S-ADENOSYL-L-METHIONINE-DEPENDENT METHYLTRANSFERASES SUPERFAMILY PROTEIN"/>
    <property type="match status" value="1"/>
</dbReference>
<keyword evidence="2" id="KW-0698">rRNA processing</keyword>
<dbReference type="HAMAP" id="MF_00074">
    <property type="entry name" value="16SrRNA_methyltr_G"/>
    <property type="match status" value="1"/>
</dbReference>
<dbReference type="GO" id="GO:0005829">
    <property type="term" value="C:cytosol"/>
    <property type="evidence" value="ECO:0007669"/>
    <property type="project" value="TreeGrafter"/>
</dbReference>
<keyword evidence="3 4" id="KW-0808">Transferase</keyword>
<name>A0A3B1D7R3_9ZZZZ</name>
<keyword evidence="4" id="KW-0489">Methyltransferase</keyword>
<reference evidence="4" key="1">
    <citation type="submission" date="2018-06" db="EMBL/GenBank/DDBJ databases">
        <authorList>
            <person name="Zhirakovskaya E."/>
        </authorList>
    </citation>
    <scope>NUCLEOTIDE SEQUENCE</scope>
</reference>
<dbReference type="EC" id="2.1.1.170" evidence="4"/>
<dbReference type="Pfam" id="PF02527">
    <property type="entry name" value="GidB"/>
    <property type="match status" value="1"/>
</dbReference>
<evidence type="ECO:0000256" key="2">
    <source>
        <dbReference type="ARBA" id="ARBA00022552"/>
    </source>
</evidence>
<dbReference type="InterPro" id="IPR029063">
    <property type="entry name" value="SAM-dependent_MTases_sf"/>
</dbReference>
<accession>A0A3B1D7R3</accession>
<proteinExistence type="inferred from homology"/>
<dbReference type="GO" id="GO:0070043">
    <property type="term" value="F:rRNA (guanine-N7-)-methyltransferase activity"/>
    <property type="evidence" value="ECO:0007669"/>
    <property type="project" value="TreeGrafter"/>
</dbReference>
<dbReference type="AlphaFoldDB" id="A0A3B1D7R3"/>
<sequence length="219" mass="24691">MNIERTFLVGTEKLGLEMTPLQLEQCQVYLSELIRWNKKINLTGLRDTKEIIVKHFLDSMIPLSYLKLKTGLNCMDLGSGGGFPGLVLKIMCPELKMTLVEPTQKKVSFLHHVIGLLDLKNVFVCDTRINAVLRPLPEDAFDLLVSRALAPETVLSEGLSLAKEGGSFLFFQAKFDEAWWKKLIDKYPVLELKRPYVTTLPFLNDARTLISVRVGNASP</sequence>
<organism evidence="4">
    <name type="scientific">hydrothermal vent metagenome</name>
    <dbReference type="NCBI Taxonomy" id="652676"/>
    <lineage>
        <taxon>unclassified sequences</taxon>
        <taxon>metagenomes</taxon>
        <taxon>ecological metagenomes</taxon>
    </lineage>
</organism>
<dbReference type="SUPFAM" id="SSF53335">
    <property type="entry name" value="S-adenosyl-L-methionine-dependent methyltransferases"/>
    <property type="match status" value="1"/>
</dbReference>
<dbReference type="Gene3D" id="3.40.50.150">
    <property type="entry name" value="Vaccinia Virus protein VP39"/>
    <property type="match status" value="1"/>
</dbReference>
<evidence type="ECO:0000256" key="3">
    <source>
        <dbReference type="ARBA" id="ARBA00022679"/>
    </source>
</evidence>
<dbReference type="PANTHER" id="PTHR31760">
    <property type="entry name" value="S-ADENOSYL-L-METHIONINE-DEPENDENT METHYLTRANSFERASES SUPERFAMILY PROTEIN"/>
    <property type="match status" value="1"/>
</dbReference>
<gene>
    <name evidence="4" type="ORF">MNBD_NITROSPIRAE01-332</name>
</gene>
<evidence type="ECO:0000256" key="1">
    <source>
        <dbReference type="ARBA" id="ARBA00022490"/>
    </source>
</evidence>
<dbReference type="NCBIfam" id="TIGR00138">
    <property type="entry name" value="rsmG_gidB"/>
    <property type="match status" value="1"/>
</dbReference>
<evidence type="ECO:0000313" key="4">
    <source>
        <dbReference type="EMBL" id="VAX32174.1"/>
    </source>
</evidence>
<dbReference type="EMBL" id="UOGF01000085">
    <property type="protein sequence ID" value="VAX32174.1"/>
    <property type="molecule type" value="Genomic_DNA"/>
</dbReference>
<keyword evidence="1" id="KW-0963">Cytoplasm</keyword>
<dbReference type="InterPro" id="IPR003682">
    <property type="entry name" value="rRNA_ssu_MeTfrase_G"/>
</dbReference>